<keyword evidence="1" id="KW-0472">Membrane</keyword>
<keyword evidence="1" id="KW-1133">Transmembrane helix</keyword>
<organism evidence="2 3">
    <name type="scientific">Populus trichocarpa</name>
    <name type="common">Western balsam poplar</name>
    <name type="synonym">Populus balsamifera subsp. trichocarpa</name>
    <dbReference type="NCBI Taxonomy" id="3694"/>
    <lineage>
        <taxon>Eukaryota</taxon>
        <taxon>Viridiplantae</taxon>
        <taxon>Streptophyta</taxon>
        <taxon>Embryophyta</taxon>
        <taxon>Tracheophyta</taxon>
        <taxon>Spermatophyta</taxon>
        <taxon>Magnoliopsida</taxon>
        <taxon>eudicotyledons</taxon>
        <taxon>Gunneridae</taxon>
        <taxon>Pentapetalae</taxon>
        <taxon>rosids</taxon>
        <taxon>fabids</taxon>
        <taxon>Malpighiales</taxon>
        <taxon>Salicaceae</taxon>
        <taxon>Saliceae</taxon>
        <taxon>Populus</taxon>
    </lineage>
</organism>
<dbReference type="Proteomes" id="UP000006729">
    <property type="component" value="Chromosome 2"/>
</dbReference>
<reference evidence="2 3" key="1">
    <citation type="journal article" date="2006" name="Science">
        <title>The genome of black cottonwood, Populus trichocarpa (Torr. &amp; Gray).</title>
        <authorList>
            <person name="Tuskan G.A."/>
            <person name="Difazio S."/>
            <person name="Jansson S."/>
            <person name="Bohlmann J."/>
            <person name="Grigoriev I."/>
            <person name="Hellsten U."/>
            <person name="Putnam N."/>
            <person name="Ralph S."/>
            <person name="Rombauts S."/>
            <person name="Salamov A."/>
            <person name="Schein J."/>
            <person name="Sterck L."/>
            <person name="Aerts A."/>
            <person name="Bhalerao R.R."/>
            <person name="Bhalerao R.P."/>
            <person name="Blaudez D."/>
            <person name="Boerjan W."/>
            <person name="Brun A."/>
            <person name="Brunner A."/>
            <person name="Busov V."/>
            <person name="Campbell M."/>
            <person name="Carlson J."/>
            <person name="Chalot M."/>
            <person name="Chapman J."/>
            <person name="Chen G.L."/>
            <person name="Cooper D."/>
            <person name="Coutinho P.M."/>
            <person name="Couturier J."/>
            <person name="Covert S."/>
            <person name="Cronk Q."/>
            <person name="Cunningham R."/>
            <person name="Davis J."/>
            <person name="Degroeve S."/>
            <person name="Dejardin A."/>
            <person name="Depamphilis C."/>
            <person name="Detter J."/>
            <person name="Dirks B."/>
            <person name="Dubchak I."/>
            <person name="Duplessis S."/>
            <person name="Ehlting J."/>
            <person name="Ellis B."/>
            <person name="Gendler K."/>
            <person name="Goodstein D."/>
            <person name="Gribskov M."/>
            <person name="Grimwood J."/>
            <person name="Groover A."/>
            <person name="Gunter L."/>
            <person name="Hamberger B."/>
            <person name="Heinze B."/>
            <person name="Helariutta Y."/>
            <person name="Henrissat B."/>
            <person name="Holligan D."/>
            <person name="Holt R."/>
            <person name="Huang W."/>
            <person name="Islam-Faridi N."/>
            <person name="Jones S."/>
            <person name="Jones-Rhoades M."/>
            <person name="Jorgensen R."/>
            <person name="Joshi C."/>
            <person name="Kangasjarvi J."/>
            <person name="Karlsson J."/>
            <person name="Kelleher C."/>
            <person name="Kirkpatrick R."/>
            <person name="Kirst M."/>
            <person name="Kohler A."/>
            <person name="Kalluri U."/>
            <person name="Larimer F."/>
            <person name="Leebens-Mack J."/>
            <person name="Leple J.C."/>
            <person name="Locascio P."/>
            <person name="Lou Y."/>
            <person name="Lucas S."/>
            <person name="Martin F."/>
            <person name="Montanini B."/>
            <person name="Napoli C."/>
            <person name="Nelson D.R."/>
            <person name="Nelson C."/>
            <person name="Nieminen K."/>
            <person name="Nilsson O."/>
            <person name="Pereda V."/>
            <person name="Peter G."/>
            <person name="Philippe R."/>
            <person name="Pilate G."/>
            <person name="Poliakov A."/>
            <person name="Razumovskaya J."/>
            <person name="Richardson P."/>
            <person name="Rinaldi C."/>
            <person name="Ritland K."/>
            <person name="Rouze P."/>
            <person name="Ryaboy D."/>
            <person name="Schmutz J."/>
            <person name="Schrader J."/>
            <person name="Segerman B."/>
            <person name="Shin H."/>
            <person name="Siddiqui A."/>
            <person name="Sterky F."/>
            <person name="Terry A."/>
            <person name="Tsai C.J."/>
            <person name="Uberbacher E."/>
            <person name="Unneberg P."/>
            <person name="Vahala J."/>
            <person name="Wall K."/>
            <person name="Wessler S."/>
            <person name="Yang G."/>
            <person name="Yin T."/>
            <person name="Douglas C."/>
            <person name="Marra M."/>
            <person name="Sandberg G."/>
            <person name="Van de Peer Y."/>
            <person name="Rokhsar D."/>
        </authorList>
    </citation>
    <scope>NUCLEOTIDE SEQUENCE [LARGE SCALE GENOMIC DNA]</scope>
    <source>
        <strain evidence="3">cv. Nisqually</strain>
    </source>
</reference>
<dbReference type="AlphaFoldDB" id="U5GQR3"/>
<accession>U5GQR3</accession>
<dbReference type="HOGENOM" id="CLU_2502149_0_0_1"/>
<sequence length="86" mass="9798">MEGGMKPSRLKVCLLESEKQPQDNQIGYHYFVDLSPFSAFCFVLCSLTSSLIFYSLWSINFVSIQVLEMCSVVYVFSDSPQYCQAC</sequence>
<gene>
    <name evidence="2" type="ORF">POPTR_002G263500</name>
</gene>
<dbReference type="EMBL" id="CM009291">
    <property type="protein sequence ID" value="PNT51864.1"/>
    <property type="molecule type" value="Genomic_DNA"/>
</dbReference>
<evidence type="ECO:0000256" key="1">
    <source>
        <dbReference type="SAM" id="Phobius"/>
    </source>
</evidence>
<evidence type="ECO:0000313" key="3">
    <source>
        <dbReference type="Proteomes" id="UP000006729"/>
    </source>
</evidence>
<name>U5GQR3_POPTR</name>
<dbReference type="InParanoid" id="U5GQR3"/>
<proteinExistence type="predicted"/>
<evidence type="ECO:0000313" key="2">
    <source>
        <dbReference type="EMBL" id="PNT51864.1"/>
    </source>
</evidence>
<feature type="transmembrane region" description="Helical" evidence="1">
    <location>
        <begin position="37"/>
        <end position="57"/>
    </location>
</feature>
<keyword evidence="1" id="KW-0812">Transmembrane</keyword>
<protein>
    <submittedName>
        <fullName evidence="2">Uncharacterized protein</fullName>
    </submittedName>
</protein>
<keyword evidence="3" id="KW-1185">Reference proteome</keyword>